<dbReference type="GO" id="GO:0004015">
    <property type="term" value="F:adenosylmethionine-8-amino-7-oxononanoate transaminase activity"/>
    <property type="evidence" value="ECO:0007669"/>
    <property type="project" value="TreeGrafter"/>
</dbReference>
<dbReference type="PROSITE" id="PS00600">
    <property type="entry name" value="AA_TRANSFER_CLASS_3"/>
    <property type="match status" value="1"/>
</dbReference>
<dbReference type="GO" id="GO:0009102">
    <property type="term" value="P:biotin biosynthetic process"/>
    <property type="evidence" value="ECO:0007669"/>
    <property type="project" value="TreeGrafter"/>
</dbReference>
<accession>A0A0C3PTG0</accession>
<dbReference type="Gene3D" id="3.40.640.10">
    <property type="entry name" value="Type I PLP-dependent aspartate aminotransferase-like (Major domain)"/>
    <property type="match status" value="1"/>
</dbReference>
<dbReference type="STRING" id="1051891.A0A0C3PTG0"/>
<dbReference type="AlphaFoldDB" id="A0A0C3PTG0"/>
<sequence>MPHLYRHLQVHQIFGANTNVGKTIVSTALCRSSARDGRANRPSVFYLKPVSTGPPDEADDSHILRFAGPQRSTISSWCLFKYNEPVSPHLAAKSAGIENASPNSFDQHFVQSVSRHIAGIAKSLPLERRHSMFFCFPTSTGVHSPIPSGTTQAEAYRPLRLPTILVGDSNLGGISSTLSAYESLLLRGYDVETLLIFEENYYRNWEYLSEWFAKRNRESTVGAKTHVGVLPKPPERKVDPAEDHDVTEQYYDRLCQPESPMQEVVTHLAKAHRRRIETLESIPNRTLQHVWWPFVQHATVEGPQDVTVIDSAHGDIFDAALSPPTPTLESPAPASGTASILQPLFDGSASWWTQAVGHANTSLTLAASYASGRYGHVIFPLASHEPALQLAERLITKGPGKDWAARAFFSDNGSTGMEVALKMAIRSTKLRYQSSSPTSAKKELGVLGLKGSYHGDTIGAMDACEGGVYNAAVEWYKGRGFWFDVPTVGFKGGGVVVSGEWRLSGASLSPDGRGWSEDFASIQDVYDVESRLSSKLANSYRAHIQDTLEHLVEEGHLFGALVIEPLIMGAGGMLFVDPLFHRVLIDTVRSSTRLFSKDSGSSSLHLEEGCWKGLPVVYDEVFTGLYRAGCQSATSILKTNPDISVLAKILTGGLLPLSVTLASKSVYDSFLSPNKVDALLHGHSYTANPIGCAVANEALGMLETMDQNGTWQRNQDLWKEGSIEVSSSVWSIWSPIFVKDLSRLGVVENSMALGTVLAICLRDQSGGYSSNLAQRTLSQLTSSMSAENGNSAFGVHFRTLGNVAYFITSLNTSGETISTLQSRILNALDSSPS</sequence>
<protein>
    <recommendedName>
        <fullName evidence="6">Dethiobiotin synthase</fullName>
    </recommendedName>
</protein>
<name>A0A0C3PTG0_9AGAM</name>
<keyword evidence="3" id="KW-0808">Transferase</keyword>
<proteinExistence type="predicted"/>
<evidence type="ECO:0000256" key="3">
    <source>
        <dbReference type="ARBA" id="ARBA00022679"/>
    </source>
</evidence>
<dbReference type="GO" id="GO:0004141">
    <property type="term" value="F:dethiobiotin synthase activity"/>
    <property type="evidence" value="ECO:0007669"/>
    <property type="project" value="TreeGrafter"/>
</dbReference>
<evidence type="ECO:0000313" key="5">
    <source>
        <dbReference type="Proteomes" id="UP000054248"/>
    </source>
</evidence>
<evidence type="ECO:0000256" key="2">
    <source>
        <dbReference type="ARBA" id="ARBA00022576"/>
    </source>
</evidence>
<keyword evidence="2" id="KW-0032">Aminotransferase</keyword>
<keyword evidence="5" id="KW-1185">Reference proteome</keyword>
<dbReference type="OrthoDB" id="425114at2759"/>
<evidence type="ECO:0000256" key="1">
    <source>
        <dbReference type="ARBA" id="ARBA00004173"/>
    </source>
</evidence>
<dbReference type="EMBL" id="KN823315">
    <property type="protein sequence ID" value="KIO18070.1"/>
    <property type="molecule type" value="Genomic_DNA"/>
</dbReference>
<evidence type="ECO:0000313" key="4">
    <source>
        <dbReference type="EMBL" id="KIO18070.1"/>
    </source>
</evidence>
<dbReference type="InterPro" id="IPR015424">
    <property type="entry name" value="PyrdxlP-dep_Trfase"/>
</dbReference>
<dbReference type="GO" id="GO:0005739">
    <property type="term" value="C:mitochondrion"/>
    <property type="evidence" value="ECO:0007669"/>
    <property type="project" value="UniProtKB-SubCell"/>
</dbReference>
<dbReference type="Proteomes" id="UP000054248">
    <property type="component" value="Unassembled WGS sequence"/>
</dbReference>
<dbReference type="HOGENOM" id="CLU_010794_0_0_1"/>
<dbReference type="SUPFAM" id="SSF52540">
    <property type="entry name" value="P-loop containing nucleoside triphosphate hydrolases"/>
    <property type="match status" value="1"/>
</dbReference>
<comment type="subcellular location">
    <subcellularLocation>
        <location evidence="1">Mitochondrion</location>
    </subcellularLocation>
</comment>
<evidence type="ECO:0008006" key="6">
    <source>
        <dbReference type="Google" id="ProtNLM"/>
    </source>
</evidence>
<dbReference type="PANTHER" id="PTHR42684:SF3">
    <property type="entry name" value="ADENOSYLMETHIONINE-8-AMINO-7-OXONONANOATE AMINOTRANSFERASE"/>
    <property type="match status" value="1"/>
</dbReference>
<dbReference type="CDD" id="cd03109">
    <property type="entry name" value="DTBS"/>
    <property type="match status" value="1"/>
</dbReference>
<dbReference type="InterPro" id="IPR005814">
    <property type="entry name" value="Aminotrans_3"/>
</dbReference>
<reference evidence="4 5" key="1">
    <citation type="submission" date="2014-04" db="EMBL/GenBank/DDBJ databases">
        <authorList>
            <consortium name="DOE Joint Genome Institute"/>
            <person name="Kuo A."/>
            <person name="Girlanda M."/>
            <person name="Perotto S."/>
            <person name="Kohler A."/>
            <person name="Nagy L.G."/>
            <person name="Floudas D."/>
            <person name="Copeland A."/>
            <person name="Barry K.W."/>
            <person name="Cichocki N."/>
            <person name="Veneault-Fourrey C."/>
            <person name="LaButti K."/>
            <person name="Lindquist E.A."/>
            <person name="Lipzen A."/>
            <person name="Lundell T."/>
            <person name="Morin E."/>
            <person name="Murat C."/>
            <person name="Sun H."/>
            <person name="Tunlid A."/>
            <person name="Henrissat B."/>
            <person name="Grigoriev I.V."/>
            <person name="Hibbett D.S."/>
            <person name="Martin F."/>
            <person name="Nordberg H.P."/>
            <person name="Cantor M.N."/>
            <person name="Hua S.X."/>
        </authorList>
    </citation>
    <scope>NUCLEOTIDE SEQUENCE [LARGE SCALE GENOMIC DNA]</scope>
    <source>
        <strain evidence="4 5">MUT 4182</strain>
    </source>
</reference>
<dbReference type="GO" id="GO:0030170">
    <property type="term" value="F:pyridoxal phosphate binding"/>
    <property type="evidence" value="ECO:0007669"/>
    <property type="project" value="InterPro"/>
</dbReference>
<dbReference type="InterPro" id="IPR015421">
    <property type="entry name" value="PyrdxlP-dep_Trfase_major"/>
</dbReference>
<organism evidence="4 5">
    <name type="scientific">Tulasnella calospora MUT 4182</name>
    <dbReference type="NCBI Taxonomy" id="1051891"/>
    <lineage>
        <taxon>Eukaryota</taxon>
        <taxon>Fungi</taxon>
        <taxon>Dikarya</taxon>
        <taxon>Basidiomycota</taxon>
        <taxon>Agaricomycotina</taxon>
        <taxon>Agaricomycetes</taxon>
        <taxon>Cantharellales</taxon>
        <taxon>Tulasnellaceae</taxon>
        <taxon>Tulasnella</taxon>
    </lineage>
</organism>
<dbReference type="Pfam" id="PF00202">
    <property type="entry name" value="Aminotran_3"/>
    <property type="match status" value="2"/>
</dbReference>
<dbReference type="Pfam" id="PF13500">
    <property type="entry name" value="AAA_26"/>
    <property type="match status" value="1"/>
</dbReference>
<reference evidence="5" key="2">
    <citation type="submission" date="2015-01" db="EMBL/GenBank/DDBJ databases">
        <title>Evolutionary Origins and Diversification of the Mycorrhizal Mutualists.</title>
        <authorList>
            <consortium name="DOE Joint Genome Institute"/>
            <consortium name="Mycorrhizal Genomics Consortium"/>
            <person name="Kohler A."/>
            <person name="Kuo A."/>
            <person name="Nagy L.G."/>
            <person name="Floudas D."/>
            <person name="Copeland A."/>
            <person name="Barry K.W."/>
            <person name="Cichocki N."/>
            <person name="Veneault-Fourrey C."/>
            <person name="LaButti K."/>
            <person name="Lindquist E.A."/>
            <person name="Lipzen A."/>
            <person name="Lundell T."/>
            <person name="Morin E."/>
            <person name="Murat C."/>
            <person name="Riley R."/>
            <person name="Ohm R."/>
            <person name="Sun H."/>
            <person name="Tunlid A."/>
            <person name="Henrissat B."/>
            <person name="Grigoriev I.V."/>
            <person name="Hibbett D.S."/>
            <person name="Martin F."/>
        </authorList>
    </citation>
    <scope>NUCLEOTIDE SEQUENCE [LARGE SCALE GENOMIC DNA]</scope>
    <source>
        <strain evidence="5">MUT 4182</strain>
    </source>
</reference>
<dbReference type="InterPro" id="IPR049704">
    <property type="entry name" value="Aminotrans_3_PPA_site"/>
</dbReference>
<dbReference type="SUPFAM" id="SSF53383">
    <property type="entry name" value="PLP-dependent transferases"/>
    <property type="match status" value="1"/>
</dbReference>
<gene>
    <name evidence="4" type="ORF">M407DRAFT_226431</name>
</gene>
<dbReference type="Gene3D" id="3.40.50.300">
    <property type="entry name" value="P-loop containing nucleotide triphosphate hydrolases"/>
    <property type="match status" value="1"/>
</dbReference>
<dbReference type="PANTHER" id="PTHR42684">
    <property type="entry name" value="ADENOSYLMETHIONINE-8-AMINO-7-OXONONANOATE AMINOTRANSFERASE"/>
    <property type="match status" value="1"/>
</dbReference>
<dbReference type="InterPro" id="IPR027417">
    <property type="entry name" value="P-loop_NTPase"/>
</dbReference>